<dbReference type="OMA" id="QYGAVEQ"/>
<dbReference type="Proteomes" id="UP000184267">
    <property type="component" value="Unassembled WGS sequence"/>
</dbReference>
<reference evidence="1 2" key="1">
    <citation type="submission" date="2016-10" db="EMBL/GenBank/DDBJ databases">
        <title>Genome sequence of the basidiomycete white-rot fungus Trametes pubescens.</title>
        <authorList>
            <person name="Makela M.R."/>
            <person name="Granchi Z."/>
            <person name="Peng M."/>
            <person name="De Vries R.P."/>
            <person name="Grigoriev I."/>
            <person name="Riley R."/>
            <person name="Hilden K."/>
        </authorList>
    </citation>
    <scope>NUCLEOTIDE SEQUENCE [LARGE SCALE GENOMIC DNA]</scope>
    <source>
        <strain evidence="1 2">FBCC735</strain>
    </source>
</reference>
<evidence type="ECO:0000313" key="1">
    <source>
        <dbReference type="EMBL" id="OJT14971.1"/>
    </source>
</evidence>
<protein>
    <submittedName>
        <fullName evidence="1">Uncharacterized protein</fullName>
    </submittedName>
</protein>
<evidence type="ECO:0000313" key="2">
    <source>
        <dbReference type="Proteomes" id="UP000184267"/>
    </source>
</evidence>
<proteinExistence type="predicted"/>
<keyword evidence="2" id="KW-1185">Reference proteome</keyword>
<accession>A0A1M2W540</accession>
<dbReference type="EMBL" id="MNAD01000215">
    <property type="protein sequence ID" value="OJT14971.1"/>
    <property type="molecule type" value="Genomic_DNA"/>
</dbReference>
<dbReference type="OrthoDB" id="2724540at2759"/>
<name>A0A1M2W540_TRAPU</name>
<comment type="caution">
    <text evidence="1">The sequence shown here is derived from an EMBL/GenBank/DDBJ whole genome shotgun (WGS) entry which is preliminary data.</text>
</comment>
<sequence>MFSRFLNVFSSSQSAPSALILVRIPGGRADAVLHIVPEDGTIETFSVTESSPSNRTTFRQYGAVEQSREELGTVVLLALPHEWDLGFLDDVRARAQKIMESLSIFSSAKKEQAGSVDVSLLVEEILKPAALDAIHALEGRALPENAAVETYHVSIVYVNRSKPGHICGGEPRSIM</sequence>
<gene>
    <name evidence="1" type="ORF">TRAPUB_8414</name>
</gene>
<dbReference type="AlphaFoldDB" id="A0A1M2W540"/>
<organism evidence="1 2">
    <name type="scientific">Trametes pubescens</name>
    <name type="common">White-rot fungus</name>
    <dbReference type="NCBI Taxonomy" id="154538"/>
    <lineage>
        <taxon>Eukaryota</taxon>
        <taxon>Fungi</taxon>
        <taxon>Dikarya</taxon>
        <taxon>Basidiomycota</taxon>
        <taxon>Agaricomycotina</taxon>
        <taxon>Agaricomycetes</taxon>
        <taxon>Polyporales</taxon>
        <taxon>Polyporaceae</taxon>
        <taxon>Trametes</taxon>
    </lineage>
</organism>